<evidence type="ECO:0000256" key="1">
    <source>
        <dbReference type="ARBA" id="ARBA00006194"/>
    </source>
</evidence>
<dbReference type="PANTHER" id="PTHR11759">
    <property type="entry name" value="40S RIBOSOMAL PROTEIN S14/30S RIBOSOMAL PROTEIN S11"/>
    <property type="match status" value="1"/>
</dbReference>
<dbReference type="AlphaFoldDB" id="A0A0B7K1Y9"/>
<dbReference type="GO" id="GO:1990904">
    <property type="term" value="C:ribonucleoprotein complex"/>
    <property type="evidence" value="ECO:0007669"/>
    <property type="project" value="UniProtKB-KW"/>
</dbReference>
<sequence>MSRTFLSRFATSSLLRGACPSAQRSPLQGIRAFTQTARRQEDDAPKSDKPTSRRLLRDLYGNPEAPNAVPTEINSMAALSQSAVFKSMSSSHIDTSALYGNPSVPKTKDLDPYHFHIYATKHNTHITCTRPNREPIISLSAGNLGYRKSRRGGFDPAYSLTKYVIERLIHDGWPMKIKRLEVVLRGFGQGREAAIKVLMSPEGRILREKIVRVADSTRIKFGGTRSKRPRRL</sequence>
<dbReference type="HAMAP" id="MF_01310">
    <property type="entry name" value="Ribosomal_uS11"/>
    <property type="match status" value="1"/>
</dbReference>
<comment type="similarity">
    <text evidence="1">Belongs to the universal ribosomal protein uS11 family.</text>
</comment>
<evidence type="ECO:0000256" key="2">
    <source>
        <dbReference type="ARBA" id="ARBA00022980"/>
    </source>
</evidence>
<dbReference type="Proteomes" id="UP000616885">
    <property type="component" value="Unassembled WGS sequence"/>
</dbReference>
<dbReference type="EMBL" id="JADCTT010000007">
    <property type="protein sequence ID" value="KAF9750256.1"/>
    <property type="molecule type" value="Genomic_DNA"/>
</dbReference>
<reference evidence="5" key="2">
    <citation type="submission" date="2020-10" db="EMBL/GenBank/DDBJ databases">
        <title>High-Quality Genome Resource of Clonostachys rosea strain S41 by Oxford Nanopore Long-Read Sequencing.</title>
        <authorList>
            <person name="Wang H."/>
        </authorList>
    </citation>
    <scope>NUCLEOTIDE SEQUENCE</scope>
    <source>
        <strain evidence="5">S41</strain>
    </source>
</reference>
<gene>
    <name evidence="4" type="ORF">BN869_000007461_1</name>
    <name evidence="5" type="ORF">IM811_016283</name>
</gene>
<accession>A0A0B7K1Y9</accession>
<protein>
    <recommendedName>
        <fullName evidence="6">Ribosomal protein S11</fullName>
    </recommendedName>
</protein>
<evidence type="ECO:0000256" key="3">
    <source>
        <dbReference type="ARBA" id="ARBA00023274"/>
    </source>
</evidence>
<dbReference type="Gene3D" id="3.30.420.80">
    <property type="entry name" value="Ribosomal protein S11"/>
    <property type="match status" value="1"/>
</dbReference>
<dbReference type="GO" id="GO:0005840">
    <property type="term" value="C:ribosome"/>
    <property type="evidence" value="ECO:0007669"/>
    <property type="project" value="UniProtKB-KW"/>
</dbReference>
<dbReference type="InterPro" id="IPR036967">
    <property type="entry name" value="Ribosomal_uS11_sf"/>
</dbReference>
<name>A0A0B7K1Y9_BIOOC</name>
<dbReference type="GO" id="GO:0003735">
    <property type="term" value="F:structural constituent of ribosome"/>
    <property type="evidence" value="ECO:0007669"/>
    <property type="project" value="InterPro"/>
</dbReference>
<evidence type="ECO:0000313" key="4">
    <source>
        <dbReference type="EMBL" id="CEO51403.1"/>
    </source>
</evidence>
<reference evidence="4" key="1">
    <citation type="submission" date="2015-01" db="EMBL/GenBank/DDBJ databases">
        <authorList>
            <person name="Durling Mikael"/>
        </authorList>
    </citation>
    <scope>NUCLEOTIDE SEQUENCE</scope>
</reference>
<dbReference type="SUPFAM" id="SSF53137">
    <property type="entry name" value="Translational machinery components"/>
    <property type="match status" value="1"/>
</dbReference>
<keyword evidence="3" id="KW-0687">Ribonucleoprotein</keyword>
<proteinExistence type="inferred from homology"/>
<evidence type="ECO:0008006" key="6">
    <source>
        <dbReference type="Google" id="ProtNLM"/>
    </source>
</evidence>
<organism evidence="4">
    <name type="scientific">Bionectria ochroleuca</name>
    <name type="common">Gliocladium roseum</name>
    <dbReference type="NCBI Taxonomy" id="29856"/>
    <lineage>
        <taxon>Eukaryota</taxon>
        <taxon>Fungi</taxon>
        <taxon>Dikarya</taxon>
        <taxon>Ascomycota</taxon>
        <taxon>Pezizomycotina</taxon>
        <taxon>Sordariomycetes</taxon>
        <taxon>Hypocreomycetidae</taxon>
        <taxon>Hypocreales</taxon>
        <taxon>Bionectriaceae</taxon>
        <taxon>Clonostachys</taxon>
    </lineage>
</organism>
<keyword evidence="2" id="KW-0689">Ribosomal protein</keyword>
<dbReference type="Pfam" id="PF00411">
    <property type="entry name" value="Ribosomal_S11"/>
    <property type="match status" value="1"/>
</dbReference>
<dbReference type="GO" id="GO:0006412">
    <property type="term" value="P:translation"/>
    <property type="evidence" value="ECO:0007669"/>
    <property type="project" value="InterPro"/>
</dbReference>
<dbReference type="InterPro" id="IPR001971">
    <property type="entry name" value="Ribosomal_uS11"/>
</dbReference>
<dbReference type="EMBL" id="CDPU01000023">
    <property type="protein sequence ID" value="CEO51403.1"/>
    <property type="molecule type" value="Genomic_DNA"/>
</dbReference>
<evidence type="ECO:0000313" key="5">
    <source>
        <dbReference type="EMBL" id="KAF9750256.1"/>
    </source>
</evidence>